<dbReference type="GO" id="GO:0022857">
    <property type="term" value="F:transmembrane transporter activity"/>
    <property type="evidence" value="ECO:0007669"/>
    <property type="project" value="InterPro"/>
</dbReference>
<sequence>MKTIYISLFALALTLFVSCGQKAEDKKETSVQAEQEQEQDHDEGVEVTEAQLNTVGIKLGKIEKRELANIIRVNGEMNLAPQKKAEVTSLIGGIIRQILVNEGSNVSKGQTVAYLENTAIVELQKNYLTSKKEAFVAEQEYNRQKELAEQGAGVQKVLQQASANYEISKAQLTGLEKQLLQLSISPSQVSAGNMVTRIPVKSPIAGTVNKINISTGSYVDIQASLMNISDNSQMHCDVKVFEKDINKVKLGQEVDLSLTNQPGTSLKGVVYEINKSFEDDTKAIKVHLEIKDRNNMHLVPGMYVTGLINIGKEKTEAVPNDAIISNEGKKYILVLQNEENGTEGKIFHFKQEEVITGTSELGYTQITPVKKIEEDATIVISNAFYIASMTADHGEHAH</sequence>
<organism evidence="6 7">
    <name type="scientific">Dysgonomonas capnocytophagoides</name>
    <dbReference type="NCBI Taxonomy" id="45254"/>
    <lineage>
        <taxon>Bacteria</taxon>
        <taxon>Pseudomonadati</taxon>
        <taxon>Bacteroidota</taxon>
        <taxon>Bacteroidia</taxon>
        <taxon>Bacteroidales</taxon>
        <taxon>Dysgonomonadaceae</taxon>
        <taxon>Dysgonomonas</taxon>
    </lineage>
</organism>
<dbReference type="InterPro" id="IPR058792">
    <property type="entry name" value="Beta-barrel_RND_2"/>
</dbReference>
<feature type="chain" id="PRO_5021199436" evidence="3">
    <location>
        <begin position="24"/>
        <end position="398"/>
    </location>
</feature>
<dbReference type="EMBL" id="SOML01000007">
    <property type="protein sequence ID" value="TFD95556.1"/>
    <property type="molecule type" value="Genomic_DNA"/>
</dbReference>
<dbReference type="SUPFAM" id="SSF111369">
    <property type="entry name" value="HlyD-like secretion proteins"/>
    <property type="match status" value="1"/>
</dbReference>
<feature type="domain" description="CusB-like beta-barrel" evidence="4">
    <location>
        <begin position="237"/>
        <end position="305"/>
    </location>
</feature>
<dbReference type="Gene3D" id="2.40.420.20">
    <property type="match status" value="1"/>
</dbReference>
<feature type="signal peptide" evidence="3">
    <location>
        <begin position="1"/>
        <end position="23"/>
    </location>
</feature>
<dbReference type="Pfam" id="PF25954">
    <property type="entry name" value="Beta-barrel_RND_2"/>
    <property type="match status" value="1"/>
</dbReference>
<dbReference type="Gene3D" id="2.40.30.170">
    <property type="match status" value="1"/>
</dbReference>
<comment type="similarity">
    <text evidence="1">Belongs to the membrane fusion protein (MFP) (TC 8.A.1) family.</text>
</comment>
<evidence type="ECO:0000256" key="3">
    <source>
        <dbReference type="SAM" id="SignalP"/>
    </source>
</evidence>
<evidence type="ECO:0000313" key="6">
    <source>
        <dbReference type="EMBL" id="TFD95556.1"/>
    </source>
</evidence>
<keyword evidence="2" id="KW-0813">Transport</keyword>
<name>A0A4Y8L4Z0_9BACT</name>
<comment type="caution">
    <text evidence="6">The sequence shown here is derived from an EMBL/GenBank/DDBJ whole genome shotgun (WGS) entry which is preliminary data.</text>
</comment>
<protein>
    <submittedName>
        <fullName evidence="6">Efflux RND transporter periplasmic adaptor subunit</fullName>
    </submittedName>
</protein>
<dbReference type="STRING" id="1121485.GCA_000426485_03243"/>
<gene>
    <name evidence="6" type="ORF">E2605_11985</name>
</gene>
<evidence type="ECO:0000259" key="5">
    <source>
        <dbReference type="Pfam" id="PF25973"/>
    </source>
</evidence>
<dbReference type="AlphaFoldDB" id="A0A4Y8L4Z0"/>
<evidence type="ECO:0000256" key="1">
    <source>
        <dbReference type="ARBA" id="ARBA00009477"/>
    </source>
</evidence>
<dbReference type="RefSeq" id="WP_026627050.1">
    <property type="nucleotide sequence ID" value="NZ_JBKUNW010000009.1"/>
</dbReference>
<dbReference type="PANTHER" id="PTHR30097">
    <property type="entry name" value="CATION EFFLUX SYSTEM PROTEIN CUSB"/>
    <property type="match status" value="1"/>
</dbReference>
<dbReference type="GO" id="GO:0016020">
    <property type="term" value="C:membrane"/>
    <property type="evidence" value="ECO:0007669"/>
    <property type="project" value="InterPro"/>
</dbReference>
<feature type="domain" description="CzcB-like barrel-sandwich hybrid" evidence="5">
    <location>
        <begin position="84"/>
        <end position="230"/>
    </location>
</feature>
<dbReference type="InterPro" id="IPR006143">
    <property type="entry name" value="RND_pump_MFP"/>
</dbReference>
<dbReference type="Pfam" id="PF25973">
    <property type="entry name" value="BSH_CzcB"/>
    <property type="match status" value="1"/>
</dbReference>
<dbReference type="InterPro" id="IPR058647">
    <property type="entry name" value="BSH_CzcB-like"/>
</dbReference>
<dbReference type="InterPro" id="IPR051909">
    <property type="entry name" value="MFP_Cation_Efflux"/>
</dbReference>
<accession>A0A4Y8L4Z0</accession>
<evidence type="ECO:0000313" key="7">
    <source>
        <dbReference type="Proteomes" id="UP000297861"/>
    </source>
</evidence>
<evidence type="ECO:0000256" key="2">
    <source>
        <dbReference type="ARBA" id="ARBA00022448"/>
    </source>
</evidence>
<dbReference type="Gene3D" id="2.40.50.100">
    <property type="match status" value="2"/>
</dbReference>
<dbReference type="NCBIfam" id="TIGR01730">
    <property type="entry name" value="RND_mfp"/>
    <property type="match status" value="1"/>
</dbReference>
<dbReference type="OrthoDB" id="9814657at2"/>
<keyword evidence="3" id="KW-0732">Signal</keyword>
<reference evidence="6 7" key="1">
    <citation type="submission" date="2019-03" db="EMBL/GenBank/DDBJ databases">
        <title>San Antonio Military Medical Center submission to MRSN (WRAIR), pending publication.</title>
        <authorList>
            <person name="Blyth D.M."/>
            <person name="Mccarthy S.L."/>
            <person name="Schall S.E."/>
            <person name="Stam J.A."/>
            <person name="Ong A.C."/>
            <person name="Mcgann P.T."/>
        </authorList>
    </citation>
    <scope>NUCLEOTIDE SEQUENCE [LARGE SCALE GENOMIC DNA]</scope>
    <source>
        <strain evidence="6 7">MRSN571793</strain>
    </source>
</reference>
<keyword evidence="7" id="KW-1185">Reference proteome</keyword>
<proteinExistence type="inferred from homology"/>
<dbReference type="Proteomes" id="UP000297861">
    <property type="component" value="Unassembled WGS sequence"/>
</dbReference>
<evidence type="ECO:0000259" key="4">
    <source>
        <dbReference type="Pfam" id="PF25954"/>
    </source>
</evidence>
<dbReference type="PROSITE" id="PS51257">
    <property type="entry name" value="PROKAR_LIPOPROTEIN"/>
    <property type="match status" value="1"/>
</dbReference>